<dbReference type="InterPro" id="IPR015421">
    <property type="entry name" value="PyrdxlP-dep_Trfase_major"/>
</dbReference>
<dbReference type="Proteomes" id="UP000034344">
    <property type="component" value="Unassembled WGS sequence"/>
</dbReference>
<dbReference type="PATRIC" id="fig|1618480.3.peg.260"/>
<evidence type="ECO:0000256" key="2">
    <source>
        <dbReference type="ARBA" id="ARBA00010447"/>
    </source>
</evidence>
<evidence type="ECO:0000256" key="1">
    <source>
        <dbReference type="ARBA" id="ARBA00001933"/>
    </source>
</evidence>
<organism evidence="8 9">
    <name type="scientific">Candidatus Roizmanbacteria bacterium GW2011_GWA2_36_23</name>
    <dbReference type="NCBI Taxonomy" id="1618480"/>
    <lineage>
        <taxon>Bacteria</taxon>
        <taxon>Candidatus Roizmaniibacteriota</taxon>
    </lineage>
</organism>
<dbReference type="SUPFAM" id="SSF53383">
    <property type="entry name" value="PLP-dependent transferases"/>
    <property type="match status" value="1"/>
</dbReference>
<comment type="catalytic activity">
    <reaction evidence="6">
        <text>(sulfur carrier)-H + L-cysteine = (sulfur carrier)-SH + L-alanine</text>
        <dbReference type="Rhea" id="RHEA:43892"/>
        <dbReference type="Rhea" id="RHEA-COMP:14737"/>
        <dbReference type="Rhea" id="RHEA-COMP:14739"/>
        <dbReference type="ChEBI" id="CHEBI:29917"/>
        <dbReference type="ChEBI" id="CHEBI:35235"/>
        <dbReference type="ChEBI" id="CHEBI:57972"/>
        <dbReference type="ChEBI" id="CHEBI:64428"/>
        <dbReference type="EC" id="2.8.1.7"/>
    </reaction>
</comment>
<dbReference type="Gene3D" id="3.90.1150.10">
    <property type="entry name" value="Aspartate Aminotransferase, domain 1"/>
    <property type="match status" value="1"/>
</dbReference>
<evidence type="ECO:0000313" key="8">
    <source>
        <dbReference type="EMBL" id="KKQ01876.1"/>
    </source>
</evidence>
<evidence type="ECO:0000313" key="9">
    <source>
        <dbReference type="Proteomes" id="UP000034344"/>
    </source>
</evidence>
<dbReference type="InterPro" id="IPR000192">
    <property type="entry name" value="Aminotrans_V_dom"/>
</dbReference>
<dbReference type="PANTHER" id="PTHR43586">
    <property type="entry name" value="CYSTEINE DESULFURASE"/>
    <property type="match status" value="1"/>
</dbReference>
<dbReference type="InterPro" id="IPR015424">
    <property type="entry name" value="PyrdxlP-dep_Trfase"/>
</dbReference>
<keyword evidence="4" id="KW-0808">Transferase</keyword>
<gene>
    <name evidence="8" type="ORF">US11_C0003G0019</name>
</gene>
<accession>A0A0G0HD72</accession>
<reference evidence="8 9" key="1">
    <citation type="journal article" date="2015" name="Nature">
        <title>rRNA introns, odd ribosomes, and small enigmatic genomes across a large radiation of phyla.</title>
        <authorList>
            <person name="Brown C.T."/>
            <person name="Hug L.A."/>
            <person name="Thomas B.C."/>
            <person name="Sharon I."/>
            <person name="Castelle C.J."/>
            <person name="Singh A."/>
            <person name="Wilkins M.J."/>
            <person name="Williams K.H."/>
            <person name="Banfield J.F."/>
        </authorList>
    </citation>
    <scope>NUCLEOTIDE SEQUENCE [LARGE SCALE GENOMIC DNA]</scope>
</reference>
<dbReference type="NCBIfam" id="TIGR01979">
    <property type="entry name" value="sufS"/>
    <property type="match status" value="1"/>
</dbReference>
<evidence type="ECO:0000256" key="5">
    <source>
        <dbReference type="ARBA" id="ARBA00022898"/>
    </source>
</evidence>
<evidence type="ECO:0000256" key="6">
    <source>
        <dbReference type="ARBA" id="ARBA00050776"/>
    </source>
</evidence>
<keyword evidence="5" id="KW-0663">Pyridoxal phosphate</keyword>
<dbReference type="Gene3D" id="3.40.640.10">
    <property type="entry name" value="Type I PLP-dependent aspartate aminotransferase-like (Major domain)"/>
    <property type="match status" value="1"/>
</dbReference>
<dbReference type="PANTHER" id="PTHR43586:SF8">
    <property type="entry name" value="CYSTEINE DESULFURASE 1, CHLOROPLASTIC"/>
    <property type="match status" value="1"/>
</dbReference>
<dbReference type="InterPro" id="IPR015422">
    <property type="entry name" value="PyrdxlP-dep_Trfase_small"/>
</dbReference>
<protein>
    <recommendedName>
        <fullName evidence="3">cysteine desulfurase</fullName>
        <ecNumber evidence="3">2.8.1.7</ecNumber>
    </recommendedName>
</protein>
<dbReference type="Pfam" id="PF00266">
    <property type="entry name" value="Aminotran_5"/>
    <property type="match status" value="1"/>
</dbReference>
<comment type="caution">
    <text evidence="8">The sequence shown here is derived from an EMBL/GenBank/DDBJ whole genome shotgun (WGS) entry which is preliminary data.</text>
</comment>
<dbReference type="GO" id="GO:0006534">
    <property type="term" value="P:cysteine metabolic process"/>
    <property type="evidence" value="ECO:0007669"/>
    <property type="project" value="InterPro"/>
</dbReference>
<proteinExistence type="inferred from homology"/>
<feature type="domain" description="Aminotransferase class V" evidence="7">
    <location>
        <begin position="21"/>
        <end position="401"/>
    </location>
</feature>
<evidence type="ECO:0000256" key="4">
    <source>
        <dbReference type="ARBA" id="ARBA00022679"/>
    </source>
</evidence>
<dbReference type="CDD" id="cd06453">
    <property type="entry name" value="SufS_like"/>
    <property type="match status" value="1"/>
</dbReference>
<evidence type="ECO:0000256" key="3">
    <source>
        <dbReference type="ARBA" id="ARBA00012239"/>
    </source>
</evidence>
<dbReference type="GO" id="GO:0031071">
    <property type="term" value="F:cysteine desulfurase activity"/>
    <property type="evidence" value="ECO:0007669"/>
    <property type="project" value="UniProtKB-EC"/>
</dbReference>
<sequence>MLDVNIIKKDFPIFNNQPGLTYLDSTATSLKPQTVINALVDYYENYSANIHRGIYSISEKATDEFEKTRSSVAKFINADPFEIVFTRNTTESINLVAYSLGRRIVNSKDEVLTTVMEHHSNFVPWQMLAYENGAIFKIIDITDNGFLDLGTENIKKNIEKIISKKTKILALAYVSNVTGVINPVEEIIRLAKKINPKIITIVDAAQAAPHMKINVRKLNCDFLAFSSHKMLGPTNVGVLYGKKEIFDNMFPFLMGGGMIKEVTLRKTVFTDVPQRFEAGTPAIAEVIAFRKAIEYLDRLGLDNVRQHEKEIIRYCLDSFTDNFKKEVVVYGPQDIEQKNGIISFNFRNYHPHDIAQILDEDNICIRAGHHCAMPLHERFGVSASARASFYLYNSKKDIDKLVEGLKKAKRVLK</sequence>
<evidence type="ECO:0000259" key="7">
    <source>
        <dbReference type="Pfam" id="PF00266"/>
    </source>
</evidence>
<dbReference type="InterPro" id="IPR010970">
    <property type="entry name" value="Cys_dSase_SufS"/>
</dbReference>
<dbReference type="STRING" id="1618480.US11_C0003G0019"/>
<comment type="cofactor">
    <cofactor evidence="1">
        <name>pyridoxal 5'-phosphate</name>
        <dbReference type="ChEBI" id="CHEBI:597326"/>
    </cofactor>
</comment>
<dbReference type="EMBL" id="LBRS01000003">
    <property type="protein sequence ID" value="KKQ01876.1"/>
    <property type="molecule type" value="Genomic_DNA"/>
</dbReference>
<dbReference type="EC" id="2.8.1.7" evidence="3"/>
<dbReference type="GO" id="GO:0030170">
    <property type="term" value="F:pyridoxal phosphate binding"/>
    <property type="evidence" value="ECO:0007669"/>
    <property type="project" value="InterPro"/>
</dbReference>
<comment type="similarity">
    <text evidence="2">Belongs to the class-V pyridoxal-phosphate-dependent aminotransferase family. Csd subfamily.</text>
</comment>
<dbReference type="AlphaFoldDB" id="A0A0G0HD72"/>
<name>A0A0G0HD72_9BACT</name>